<feature type="compositionally biased region" description="Low complexity" evidence="1">
    <location>
        <begin position="143"/>
        <end position="153"/>
    </location>
</feature>
<dbReference type="EMBL" id="JAGYWB010000015">
    <property type="protein sequence ID" value="KAI0497962.1"/>
    <property type="molecule type" value="Genomic_DNA"/>
</dbReference>
<organism evidence="2 3">
    <name type="scientific">Dendrobium nobile</name>
    <name type="common">Orchid</name>
    <dbReference type="NCBI Taxonomy" id="94219"/>
    <lineage>
        <taxon>Eukaryota</taxon>
        <taxon>Viridiplantae</taxon>
        <taxon>Streptophyta</taxon>
        <taxon>Embryophyta</taxon>
        <taxon>Tracheophyta</taxon>
        <taxon>Spermatophyta</taxon>
        <taxon>Magnoliopsida</taxon>
        <taxon>Liliopsida</taxon>
        <taxon>Asparagales</taxon>
        <taxon>Orchidaceae</taxon>
        <taxon>Epidendroideae</taxon>
        <taxon>Malaxideae</taxon>
        <taxon>Dendrobiinae</taxon>
        <taxon>Dendrobium</taxon>
    </lineage>
</organism>
<comment type="caution">
    <text evidence="2">The sequence shown here is derived from an EMBL/GenBank/DDBJ whole genome shotgun (WGS) entry which is preliminary data.</text>
</comment>
<feature type="compositionally biased region" description="Acidic residues" evidence="1">
    <location>
        <begin position="154"/>
        <end position="163"/>
    </location>
</feature>
<proteinExistence type="predicted"/>
<dbReference type="OrthoDB" id="10415343at2759"/>
<evidence type="ECO:0000313" key="3">
    <source>
        <dbReference type="Proteomes" id="UP000829196"/>
    </source>
</evidence>
<sequence>MSRISKFFCCVPDIDAEESSHRRNELVPENTSGQLFQPLSYYALRAVKYGNGYLISEAHFLPNGKLHDIVISFDSEERTKMMVAIDNKIVSELDIKDELEGTAELYLNDPQYLRNGIVVDFKWKLSPEPKSFGFYTKASSRKMATSSSSNNNDDNVEPEQENEVESYVCGLHVYPIE</sequence>
<name>A0A8T3AQG3_DENNO</name>
<protein>
    <submittedName>
        <fullName evidence="2">Uncharacterized protein</fullName>
    </submittedName>
</protein>
<evidence type="ECO:0000256" key="1">
    <source>
        <dbReference type="SAM" id="MobiDB-lite"/>
    </source>
</evidence>
<evidence type="ECO:0000313" key="2">
    <source>
        <dbReference type="EMBL" id="KAI0497962.1"/>
    </source>
</evidence>
<keyword evidence="3" id="KW-1185">Reference proteome</keyword>
<gene>
    <name evidence="2" type="ORF">KFK09_021203</name>
</gene>
<feature type="region of interest" description="Disordered" evidence="1">
    <location>
        <begin position="143"/>
        <end position="163"/>
    </location>
</feature>
<dbReference type="AlphaFoldDB" id="A0A8T3AQG3"/>
<reference evidence="2" key="1">
    <citation type="journal article" date="2022" name="Front. Genet.">
        <title>Chromosome-Scale Assembly of the Dendrobium nobile Genome Provides Insights Into the Molecular Mechanism of the Biosynthesis of the Medicinal Active Ingredient of Dendrobium.</title>
        <authorList>
            <person name="Xu Q."/>
            <person name="Niu S.-C."/>
            <person name="Li K.-L."/>
            <person name="Zheng P.-J."/>
            <person name="Zhang X.-J."/>
            <person name="Jia Y."/>
            <person name="Liu Y."/>
            <person name="Niu Y.-X."/>
            <person name="Yu L.-H."/>
            <person name="Chen D.-F."/>
            <person name="Zhang G.-Q."/>
        </authorList>
    </citation>
    <scope>NUCLEOTIDE SEQUENCE</scope>
    <source>
        <tissue evidence="2">Leaf</tissue>
    </source>
</reference>
<dbReference type="Proteomes" id="UP000829196">
    <property type="component" value="Unassembled WGS sequence"/>
</dbReference>
<accession>A0A8T3AQG3</accession>